<dbReference type="Pfam" id="PF13277">
    <property type="entry name" value="YmdB"/>
    <property type="match status" value="1"/>
</dbReference>
<reference evidence="3 4" key="1">
    <citation type="journal article" date="2016" name="Nat. Commun.">
        <title>Thousands of microbial genomes shed light on interconnected biogeochemical processes in an aquifer system.</title>
        <authorList>
            <person name="Anantharaman K."/>
            <person name="Brown C.T."/>
            <person name="Hug L.A."/>
            <person name="Sharon I."/>
            <person name="Castelle C.J."/>
            <person name="Probst A.J."/>
            <person name="Thomas B.C."/>
            <person name="Singh A."/>
            <person name="Wilkins M.J."/>
            <person name="Karaoz U."/>
            <person name="Brodie E.L."/>
            <person name="Williams K.H."/>
            <person name="Hubbard S.S."/>
            <person name="Banfield J.F."/>
        </authorList>
    </citation>
    <scope>NUCLEOTIDE SEQUENCE [LARGE SCALE GENOMIC DNA]</scope>
</reference>
<feature type="binding site" evidence="2">
    <location>
        <position position="68"/>
    </location>
    <ligand>
        <name>Fe cation</name>
        <dbReference type="ChEBI" id="CHEBI:24875"/>
        <label>2</label>
    </ligand>
</feature>
<name>A0A1F5ECZ9_9BACT</name>
<proteinExistence type="predicted"/>
<feature type="binding site" evidence="2">
    <location>
        <position position="9"/>
    </location>
    <ligand>
        <name>Fe cation</name>
        <dbReference type="ChEBI" id="CHEBI:24875"/>
        <label>1</label>
    </ligand>
</feature>
<feature type="active site" description="Proton donor" evidence="1">
    <location>
        <position position="69"/>
    </location>
</feature>
<feature type="binding site" evidence="2">
    <location>
        <position position="175"/>
    </location>
    <ligand>
        <name>Fe cation</name>
        <dbReference type="ChEBI" id="CHEBI:24875"/>
        <label>1</label>
    </ligand>
</feature>
<evidence type="ECO:0000256" key="1">
    <source>
        <dbReference type="PIRSR" id="PIRSR004789-50"/>
    </source>
</evidence>
<dbReference type="Gene3D" id="3.60.21.10">
    <property type="match status" value="1"/>
</dbReference>
<feature type="binding site" evidence="2">
    <location>
        <position position="148"/>
    </location>
    <ligand>
        <name>Fe cation</name>
        <dbReference type="ChEBI" id="CHEBI:24875"/>
        <label>2</label>
    </ligand>
</feature>
<dbReference type="GO" id="GO:0004113">
    <property type="term" value="F:2',3'-cyclic-nucleotide 3'-phosphodiesterase activity"/>
    <property type="evidence" value="ECO:0007669"/>
    <property type="project" value="TreeGrafter"/>
</dbReference>
<feature type="binding site" evidence="2">
    <location>
        <position position="173"/>
    </location>
    <ligand>
        <name>Fe cation</name>
        <dbReference type="ChEBI" id="CHEBI:24875"/>
        <label>2</label>
    </ligand>
</feature>
<evidence type="ECO:0000313" key="4">
    <source>
        <dbReference type="Proteomes" id="UP000178583"/>
    </source>
</evidence>
<feature type="binding site" evidence="2">
    <location>
        <position position="41"/>
    </location>
    <ligand>
        <name>Fe cation</name>
        <dbReference type="ChEBI" id="CHEBI:24875"/>
        <label>1</label>
    </ligand>
</feature>
<dbReference type="NCBIfam" id="TIGR00282">
    <property type="entry name" value="TIGR00282 family metallophosphoesterase"/>
    <property type="match status" value="1"/>
</dbReference>
<dbReference type="PIRSF" id="PIRSF004789">
    <property type="entry name" value="DR1281"/>
    <property type="match status" value="1"/>
</dbReference>
<sequence>MLKILFIGDIVGKPGRAAAKKMISELRESEGLDFVFANGENLAAGHGMTYEKYQEMVEAGIDYFTSGNHIWNNKDFIHSLDDKSVKVLRPANYPENVPGRGVALIGDDIALANLQGRVFMYDDVEDPFKTADKIIKENEGKIIIIDFHAEATSEKVALGFYLDGKVAALLGTHTHIQTSDERILGGGTAYITDLGMTGPRDSVLGVKKEIIIEGFLTQLPQSHKVAVGEQIFGGVVIEIDTKTKRALKIKRINKVVPVEAGKGAL</sequence>
<dbReference type="Proteomes" id="UP000178583">
    <property type="component" value="Unassembled WGS sequence"/>
</dbReference>
<evidence type="ECO:0000313" key="3">
    <source>
        <dbReference type="EMBL" id="OGD65245.1"/>
    </source>
</evidence>
<accession>A0A1F5ECZ9</accession>
<keyword evidence="2" id="KW-0479">Metal-binding</keyword>
<gene>
    <name evidence="3" type="ORF">A2215_00965</name>
</gene>
<dbReference type="GO" id="GO:0046872">
    <property type="term" value="F:metal ion binding"/>
    <property type="evidence" value="ECO:0007669"/>
    <property type="project" value="UniProtKB-KW"/>
</dbReference>
<dbReference type="PANTHER" id="PTHR36303:SF1">
    <property type="entry name" value="2',3'-CYCLIC-NUCLEOTIDE 2'-PHOSPHODIESTERASE"/>
    <property type="match status" value="1"/>
</dbReference>
<dbReference type="EMBL" id="MEZY01000014">
    <property type="protein sequence ID" value="OGD65245.1"/>
    <property type="molecule type" value="Genomic_DNA"/>
</dbReference>
<dbReference type="PANTHER" id="PTHR36303">
    <property type="entry name" value="2',3'-CYCLIC-NUCLEOTIDE 2'-PHOSPHODIESTERASE"/>
    <property type="match status" value="1"/>
</dbReference>
<dbReference type="AlphaFoldDB" id="A0A1F5ECZ9"/>
<dbReference type="SUPFAM" id="SSF56300">
    <property type="entry name" value="Metallo-dependent phosphatases"/>
    <property type="match status" value="1"/>
</dbReference>
<feature type="binding site" evidence="2">
    <location>
        <position position="40"/>
    </location>
    <ligand>
        <name>Fe cation</name>
        <dbReference type="ChEBI" id="CHEBI:24875"/>
        <label>2</label>
    </ligand>
</feature>
<comment type="caution">
    <text evidence="3">The sequence shown here is derived from an EMBL/GenBank/DDBJ whole genome shotgun (WGS) entry which is preliminary data.</text>
</comment>
<organism evidence="3 4">
    <name type="scientific">Candidatus Berkelbacteria bacterium RIFOXYA2_FULL_43_10</name>
    <dbReference type="NCBI Taxonomy" id="1797472"/>
    <lineage>
        <taxon>Bacteria</taxon>
        <taxon>Candidatus Berkelbacteria</taxon>
    </lineage>
</organism>
<evidence type="ECO:0000256" key="2">
    <source>
        <dbReference type="PIRSR" id="PIRSR004789-51"/>
    </source>
</evidence>
<dbReference type="InterPro" id="IPR005235">
    <property type="entry name" value="YmdB-like"/>
</dbReference>
<dbReference type="STRING" id="1797472.A2215_00965"/>
<feature type="binding site" evidence="2">
    <location>
        <position position="40"/>
    </location>
    <ligand>
        <name>Fe cation</name>
        <dbReference type="ChEBI" id="CHEBI:24875"/>
        <label>1</label>
    </ligand>
</feature>
<dbReference type="InterPro" id="IPR029052">
    <property type="entry name" value="Metallo-depent_PP-like"/>
</dbReference>
<protein>
    <submittedName>
        <fullName evidence="3">Metallophosphoesterase</fullName>
    </submittedName>
</protein>